<proteinExistence type="inferred from homology"/>
<feature type="transmembrane region" description="Helical" evidence="8">
    <location>
        <begin position="361"/>
        <end position="387"/>
    </location>
</feature>
<keyword evidence="3" id="KW-0813">Transport</keyword>
<evidence type="ECO:0000256" key="2">
    <source>
        <dbReference type="ARBA" id="ARBA00008537"/>
    </source>
</evidence>
<feature type="transmembrane region" description="Helical" evidence="8">
    <location>
        <begin position="109"/>
        <end position="131"/>
    </location>
</feature>
<feature type="transmembrane region" description="Helical" evidence="8">
    <location>
        <begin position="56"/>
        <end position="76"/>
    </location>
</feature>
<keyword evidence="6 8" id="KW-1133">Transmembrane helix</keyword>
<dbReference type="PANTHER" id="PTHR42718:SF9">
    <property type="entry name" value="MAJOR FACILITATOR SUPERFAMILY MULTIDRUG TRANSPORTER MFSC"/>
    <property type="match status" value="1"/>
</dbReference>
<dbReference type="GO" id="GO:0022857">
    <property type="term" value="F:transmembrane transporter activity"/>
    <property type="evidence" value="ECO:0007669"/>
    <property type="project" value="InterPro"/>
</dbReference>
<keyword evidence="7 8" id="KW-0472">Membrane</keyword>
<dbReference type="InterPro" id="IPR020846">
    <property type="entry name" value="MFS_dom"/>
</dbReference>
<evidence type="ECO:0000256" key="7">
    <source>
        <dbReference type="ARBA" id="ARBA00023136"/>
    </source>
</evidence>
<feature type="domain" description="Major facilitator superfamily (MFS) profile" evidence="9">
    <location>
        <begin position="18"/>
        <end position="502"/>
    </location>
</feature>
<feature type="transmembrane region" description="Helical" evidence="8">
    <location>
        <begin position="143"/>
        <end position="164"/>
    </location>
</feature>
<dbReference type="InterPro" id="IPR036259">
    <property type="entry name" value="MFS_trans_sf"/>
</dbReference>
<name>A0A6H2DR43_9SPHN</name>
<dbReference type="EMBL" id="CP051217">
    <property type="protein sequence ID" value="QJB70678.1"/>
    <property type="molecule type" value="Genomic_DNA"/>
</dbReference>
<keyword evidence="4" id="KW-1003">Cell membrane</keyword>
<dbReference type="PRINTS" id="PR01036">
    <property type="entry name" value="TCRTETB"/>
</dbReference>
<evidence type="ECO:0000256" key="1">
    <source>
        <dbReference type="ARBA" id="ARBA00004651"/>
    </source>
</evidence>
<dbReference type="InterPro" id="IPR011701">
    <property type="entry name" value="MFS"/>
</dbReference>
<feature type="transmembrane region" description="Helical" evidence="8">
    <location>
        <begin position="170"/>
        <end position="192"/>
    </location>
</feature>
<feature type="transmembrane region" description="Helical" evidence="8">
    <location>
        <begin position="304"/>
        <end position="324"/>
    </location>
</feature>
<accession>A0A6H2DR43</accession>
<dbReference type="InterPro" id="IPR004638">
    <property type="entry name" value="EmrB-like"/>
</dbReference>
<feature type="transmembrane region" description="Helical" evidence="8">
    <location>
        <begin position="83"/>
        <end position="103"/>
    </location>
</feature>
<evidence type="ECO:0000313" key="11">
    <source>
        <dbReference type="Proteomes" id="UP000501600"/>
    </source>
</evidence>
<feature type="transmembrane region" description="Helical" evidence="8">
    <location>
        <begin position="16"/>
        <end position="36"/>
    </location>
</feature>
<evidence type="ECO:0000256" key="3">
    <source>
        <dbReference type="ARBA" id="ARBA00022448"/>
    </source>
</evidence>
<sequence length="515" mass="56094">MSSDPNKAALPVDNRLLLTIAVMLGNIMQILDSTIANVALPHMQSGLGATLDTVTWVLTSYILAAAIAIPITGWVADRIGSRNLFLLSIIGFTVSSMLCATASSLELLVFYRVIQGLSGAFIMPLSQTVMLDINPPKNHPQAMAIWGMGIMIAPIMGPIIGGYLTENFSWEWIFLINVPIGIVTFVMLWTLLPSRPITRRKFDLFGYLLFATFIASFQLMLDRGNGEDWFESWEIIIEFGIAAGAIWIFAIHMATANNTFLSRELFQNRNLVTAMLLMIVAGVAMFSTMALLPPMLQNIYHYTPIDAGILLAPRGIGVFFGMAIGSRLATVVDARYIVATGMALASYSAWMMTGWSLEMEYWPIIASGVVQGLGMGALFVTMNILAFTTLSPALRTDGASLLNLSRTIGASVGIAVFVGLLGRNWQTSHADIAGNVTEAQLSPLSPSNIGRLGQYGEQAMMMINGEVNRQALMIAYIDDFWLMAVVTALCIPLVFLMKKPQRIELDSAESATIAH</sequence>
<evidence type="ECO:0000256" key="6">
    <source>
        <dbReference type="ARBA" id="ARBA00022989"/>
    </source>
</evidence>
<dbReference type="CDD" id="cd17503">
    <property type="entry name" value="MFS_LmrB_MDR_like"/>
    <property type="match status" value="1"/>
</dbReference>
<dbReference type="Gene3D" id="1.20.1250.20">
    <property type="entry name" value="MFS general substrate transporter like domains"/>
    <property type="match status" value="1"/>
</dbReference>
<dbReference type="PROSITE" id="PS50850">
    <property type="entry name" value="MFS"/>
    <property type="match status" value="1"/>
</dbReference>
<reference evidence="10 11" key="1">
    <citation type="submission" date="2020-04" db="EMBL/GenBank/DDBJ databases">
        <title>Genome sequence for Sphingorhabdus sp. strain M1.</title>
        <authorList>
            <person name="Park S.-J."/>
        </authorList>
    </citation>
    <scope>NUCLEOTIDE SEQUENCE [LARGE SCALE GENOMIC DNA]</scope>
    <source>
        <strain evidence="10 11">JK6</strain>
    </source>
</reference>
<feature type="transmembrane region" description="Helical" evidence="8">
    <location>
        <begin position="233"/>
        <end position="251"/>
    </location>
</feature>
<dbReference type="PANTHER" id="PTHR42718">
    <property type="entry name" value="MAJOR FACILITATOR SUPERFAMILY MULTIDRUG TRANSPORTER MFSC"/>
    <property type="match status" value="1"/>
</dbReference>
<gene>
    <name evidence="10" type="ORF">HF685_04560</name>
</gene>
<evidence type="ECO:0000313" key="10">
    <source>
        <dbReference type="EMBL" id="QJB70678.1"/>
    </source>
</evidence>
<keyword evidence="11" id="KW-1185">Reference proteome</keyword>
<dbReference type="Gene3D" id="1.20.1720.10">
    <property type="entry name" value="Multidrug resistance protein D"/>
    <property type="match status" value="1"/>
</dbReference>
<dbReference type="Pfam" id="PF07690">
    <property type="entry name" value="MFS_1"/>
    <property type="match status" value="1"/>
</dbReference>
<feature type="transmembrane region" description="Helical" evidence="8">
    <location>
        <begin position="336"/>
        <end position="355"/>
    </location>
</feature>
<feature type="transmembrane region" description="Helical" evidence="8">
    <location>
        <begin position="271"/>
        <end position="292"/>
    </location>
</feature>
<dbReference type="GO" id="GO:0005886">
    <property type="term" value="C:plasma membrane"/>
    <property type="evidence" value="ECO:0007669"/>
    <property type="project" value="UniProtKB-SubCell"/>
</dbReference>
<dbReference type="NCBIfam" id="TIGR00711">
    <property type="entry name" value="efflux_EmrB"/>
    <property type="match status" value="1"/>
</dbReference>
<comment type="similarity">
    <text evidence="2">Belongs to the major facilitator superfamily. EmrB family.</text>
</comment>
<feature type="transmembrane region" description="Helical" evidence="8">
    <location>
        <begin position="204"/>
        <end position="221"/>
    </location>
</feature>
<comment type="subcellular location">
    <subcellularLocation>
        <location evidence="1">Cell membrane</location>
        <topology evidence="1">Multi-pass membrane protein</topology>
    </subcellularLocation>
</comment>
<evidence type="ECO:0000256" key="4">
    <source>
        <dbReference type="ARBA" id="ARBA00022475"/>
    </source>
</evidence>
<evidence type="ECO:0000256" key="5">
    <source>
        <dbReference type="ARBA" id="ARBA00022692"/>
    </source>
</evidence>
<protein>
    <submittedName>
        <fullName evidence="10">DHA2 family efflux MFS transporter permease subunit</fullName>
    </submittedName>
</protein>
<evidence type="ECO:0000256" key="8">
    <source>
        <dbReference type="SAM" id="Phobius"/>
    </source>
</evidence>
<feature type="transmembrane region" description="Helical" evidence="8">
    <location>
        <begin position="480"/>
        <end position="497"/>
    </location>
</feature>
<organism evidence="10 11">
    <name type="scientific">Parasphingorhabdus halotolerans</name>
    <dbReference type="NCBI Taxonomy" id="2725558"/>
    <lineage>
        <taxon>Bacteria</taxon>
        <taxon>Pseudomonadati</taxon>
        <taxon>Pseudomonadota</taxon>
        <taxon>Alphaproteobacteria</taxon>
        <taxon>Sphingomonadales</taxon>
        <taxon>Sphingomonadaceae</taxon>
        <taxon>Parasphingorhabdus</taxon>
    </lineage>
</organism>
<dbReference type="AlphaFoldDB" id="A0A6H2DR43"/>
<feature type="transmembrane region" description="Helical" evidence="8">
    <location>
        <begin position="399"/>
        <end position="421"/>
    </location>
</feature>
<dbReference type="KEGG" id="phao:HF685_04560"/>
<dbReference type="Proteomes" id="UP000501600">
    <property type="component" value="Chromosome"/>
</dbReference>
<evidence type="ECO:0000259" key="9">
    <source>
        <dbReference type="PROSITE" id="PS50850"/>
    </source>
</evidence>
<keyword evidence="5 8" id="KW-0812">Transmembrane</keyword>
<dbReference type="SUPFAM" id="SSF103473">
    <property type="entry name" value="MFS general substrate transporter"/>
    <property type="match status" value="1"/>
</dbReference>